<protein>
    <recommendedName>
        <fullName evidence="1 2">Segregation and condensation protein A</fullName>
    </recommendedName>
</protein>
<dbReference type="GO" id="GO:0006260">
    <property type="term" value="P:DNA replication"/>
    <property type="evidence" value="ECO:0007669"/>
    <property type="project" value="UniProtKB-UniRule"/>
</dbReference>
<dbReference type="HOGENOM" id="CLU_038686_3_2_7"/>
<dbReference type="PATRIC" id="fig|1184267.3.peg.1355"/>
<dbReference type="PANTHER" id="PTHR33969">
    <property type="entry name" value="SEGREGATION AND CONDENSATION PROTEIN A"/>
    <property type="match status" value="1"/>
</dbReference>
<dbReference type="InterPro" id="IPR003768">
    <property type="entry name" value="ScpA"/>
</dbReference>
<proteinExistence type="inferred from homology"/>
<evidence type="ECO:0000256" key="2">
    <source>
        <dbReference type="HAMAP-Rule" id="MF_01805"/>
    </source>
</evidence>
<dbReference type="GO" id="GO:0051301">
    <property type="term" value="P:cell division"/>
    <property type="evidence" value="ECO:0007669"/>
    <property type="project" value="UniProtKB-KW"/>
</dbReference>
<dbReference type="HAMAP" id="MF_01805">
    <property type="entry name" value="ScpA"/>
    <property type="match status" value="1"/>
</dbReference>
<feature type="compositionally biased region" description="Acidic residues" evidence="3">
    <location>
        <begin position="324"/>
        <end position="341"/>
    </location>
</feature>
<name>M4V8M7_9BACT</name>
<sequence>MSIRVQLQQFEGPLDLLLYLIRKEEMDIFNINIVEITKQYFEYIKLMKEFDLEVAGDFIAMASTLIQIKSRMLLPQYDENGEVVEQEDPRKELVQKLLEYEKFKEAAKSLYDRTLLNRDVWARGIREKLEVDDNEIELEENALFSLIGSYRKALKTLTKKVHKVSVKLQSISSRILELKDVLRPGSSLRMVELLSDKVTDQVQKSRQALITFLSLLELGKLGFVSLYQTDVYGDIHIQGKKAIEGDVLSRVEEYGQINNEEVADNLFNRAAQAQALEAEEIATAVEEEMNSTEAMGEDAIALALESGSDLNLDFVEEEMATDEEILAAEMDLDSSSEETPQDPEAVV</sequence>
<dbReference type="eggNOG" id="COG1354">
    <property type="taxonomic scope" value="Bacteria"/>
</dbReference>
<comment type="function">
    <text evidence="2">Participates in chromosomal partition during cell division. May act via the formation of a condensin-like complex containing Smc and ScpB that pull DNA away from mid-cell into both cell halves.</text>
</comment>
<organism evidence="4 5">
    <name type="scientific">Pseudobdellovibrio exovorus JSS</name>
    <dbReference type="NCBI Taxonomy" id="1184267"/>
    <lineage>
        <taxon>Bacteria</taxon>
        <taxon>Pseudomonadati</taxon>
        <taxon>Bdellovibrionota</taxon>
        <taxon>Bdellovibrionia</taxon>
        <taxon>Bdellovibrionales</taxon>
        <taxon>Pseudobdellovibrionaceae</taxon>
        <taxon>Pseudobdellovibrio</taxon>
    </lineage>
</organism>
<comment type="subunit">
    <text evidence="2">Component of a cohesin-like complex composed of ScpA, ScpB and the Smc homodimer, in which ScpA and ScpB bind to the head domain of Smc. The presence of the three proteins is required for the association of the complex with DNA.</text>
</comment>
<comment type="similarity">
    <text evidence="2">Belongs to the ScpA family.</text>
</comment>
<comment type="subcellular location">
    <subcellularLocation>
        <location evidence="2">Cytoplasm</location>
    </subcellularLocation>
    <text evidence="2">Associated with two foci at the outer edges of the nucleoid region in young cells, and at four foci within both cell halves in older cells.</text>
</comment>
<dbReference type="Pfam" id="PF02616">
    <property type="entry name" value="SMC_ScpA"/>
    <property type="match status" value="1"/>
</dbReference>
<dbReference type="GO" id="GO:0005737">
    <property type="term" value="C:cytoplasm"/>
    <property type="evidence" value="ECO:0007669"/>
    <property type="project" value="UniProtKB-SubCell"/>
</dbReference>
<dbReference type="STRING" id="1184267.A11Q_1337"/>
<evidence type="ECO:0000313" key="4">
    <source>
        <dbReference type="EMBL" id="AGH95553.1"/>
    </source>
</evidence>
<keyword evidence="2" id="KW-0131">Cell cycle</keyword>
<keyword evidence="5" id="KW-1185">Reference proteome</keyword>
<dbReference type="Gene3D" id="6.10.250.2410">
    <property type="match status" value="1"/>
</dbReference>
<dbReference type="OrthoDB" id="9811016at2"/>
<evidence type="ECO:0000256" key="1">
    <source>
        <dbReference type="ARBA" id="ARBA00044777"/>
    </source>
</evidence>
<keyword evidence="2" id="KW-0132">Cell division</keyword>
<dbReference type="Proteomes" id="UP000012040">
    <property type="component" value="Chromosome"/>
</dbReference>
<keyword evidence="2" id="KW-0159">Chromosome partition</keyword>
<evidence type="ECO:0000256" key="3">
    <source>
        <dbReference type="SAM" id="MobiDB-lite"/>
    </source>
</evidence>
<dbReference type="AlphaFoldDB" id="M4V8M7"/>
<evidence type="ECO:0000313" key="5">
    <source>
        <dbReference type="Proteomes" id="UP000012040"/>
    </source>
</evidence>
<reference evidence="4 5" key="1">
    <citation type="journal article" date="2013" name="ISME J.">
        <title>By their genes ye shall know them: genomic signatures of predatory bacteria.</title>
        <authorList>
            <person name="Pasternak Z."/>
            <person name="Pietrokovski S."/>
            <person name="Rotem O."/>
            <person name="Gophna U."/>
            <person name="Lurie-Weinberger M.N."/>
            <person name="Jurkevitch E."/>
        </authorList>
    </citation>
    <scope>NUCLEOTIDE SEQUENCE [LARGE SCALE GENOMIC DNA]</scope>
    <source>
        <strain evidence="4 5">JSS</strain>
    </source>
</reference>
<dbReference type="KEGG" id="bex:A11Q_1337"/>
<dbReference type="EMBL" id="CP003537">
    <property type="protein sequence ID" value="AGH95553.1"/>
    <property type="molecule type" value="Genomic_DNA"/>
</dbReference>
<dbReference type="GO" id="GO:0007059">
    <property type="term" value="P:chromosome segregation"/>
    <property type="evidence" value="ECO:0007669"/>
    <property type="project" value="UniProtKB-UniRule"/>
</dbReference>
<keyword evidence="2" id="KW-0963">Cytoplasm</keyword>
<dbReference type="RefSeq" id="WP_015470043.1">
    <property type="nucleotide sequence ID" value="NC_020813.1"/>
</dbReference>
<gene>
    <name evidence="2" type="primary">scpA</name>
    <name evidence="4" type="ORF">A11Q_1337</name>
</gene>
<accession>M4V8M7</accession>
<feature type="region of interest" description="Disordered" evidence="3">
    <location>
        <begin position="324"/>
        <end position="347"/>
    </location>
</feature>
<dbReference type="PANTHER" id="PTHR33969:SF2">
    <property type="entry name" value="SEGREGATION AND CONDENSATION PROTEIN A"/>
    <property type="match status" value="1"/>
</dbReference>